<protein>
    <submittedName>
        <fullName evidence="4">Integrase</fullName>
    </submittedName>
</protein>
<dbReference type="InterPro" id="IPR050808">
    <property type="entry name" value="Phage_Integrase"/>
</dbReference>
<organism evidence="4 5">
    <name type="scientific">Xenorhabdus innexi</name>
    <dbReference type="NCBI Taxonomy" id="290109"/>
    <lineage>
        <taxon>Bacteria</taxon>
        <taxon>Pseudomonadati</taxon>
        <taxon>Pseudomonadota</taxon>
        <taxon>Gammaproteobacteria</taxon>
        <taxon>Enterobacterales</taxon>
        <taxon>Morganellaceae</taxon>
        <taxon>Xenorhabdus</taxon>
    </lineage>
</organism>
<comment type="similarity">
    <text evidence="1">Belongs to the 'phage' integrase family.</text>
</comment>
<name>A0A2G0MPD4_9GAMM</name>
<gene>
    <name evidence="4" type="ORF">Xinn_04075</name>
</gene>
<comment type="caution">
    <text evidence="4">The sequence shown here is derived from an EMBL/GenBank/DDBJ whole genome shotgun (WGS) entry which is preliminary data.</text>
</comment>
<evidence type="ECO:0000259" key="3">
    <source>
        <dbReference type="Pfam" id="PF13356"/>
    </source>
</evidence>
<feature type="domain" description="Integrase DNA-binding" evidence="3">
    <location>
        <begin position="3"/>
        <end position="66"/>
    </location>
</feature>
<proteinExistence type="inferred from homology"/>
<keyword evidence="5" id="KW-1185">Reference proteome</keyword>
<keyword evidence="2" id="KW-0229">DNA integration</keyword>
<dbReference type="EMBL" id="NIBU01000141">
    <property type="protein sequence ID" value="PHM24341.1"/>
    <property type="molecule type" value="Genomic_DNA"/>
</dbReference>
<dbReference type="Gene3D" id="3.30.160.390">
    <property type="entry name" value="Integrase, DNA-binding domain"/>
    <property type="match status" value="1"/>
</dbReference>
<dbReference type="InterPro" id="IPR038488">
    <property type="entry name" value="Integrase_DNA-bd_sf"/>
</dbReference>
<dbReference type="PANTHER" id="PTHR30629">
    <property type="entry name" value="PROPHAGE INTEGRASE"/>
    <property type="match status" value="1"/>
</dbReference>
<dbReference type="PANTHER" id="PTHR30629:SF2">
    <property type="entry name" value="PROPHAGE INTEGRASE INTS-RELATED"/>
    <property type="match status" value="1"/>
</dbReference>
<dbReference type="Proteomes" id="UP000224871">
    <property type="component" value="Unassembled WGS sequence"/>
</dbReference>
<reference evidence="4 5" key="1">
    <citation type="journal article" date="2017" name="Nat. Microbiol.">
        <title>Natural product diversity associated with the nematode symbionts Photorhabdus and Xenorhabdus.</title>
        <authorList>
            <person name="Tobias N.J."/>
            <person name="Wolff H."/>
            <person name="Djahanschiri B."/>
            <person name="Grundmann F."/>
            <person name="Kronenwerth M."/>
            <person name="Shi Y.M."/>
            <person name="Simonyi S."/>
            <person name="Grun P."/>
            <person name="Shapiro-Ilan D."/>
            <person name="Pidot S.J."/>
            <person name="Stinear T.P."/>
            <person name="Ebersberger I."/>
            <person name="Bode H.B."/>
        </authorList>
    </citation>
    <scope>NUCLEOTIDE SEQUENCE [LARGE SCALE GENOMIC DNA]</scope>
    <source>
        <strain evidence="4 5">DSM 16336</strain>
    </source>
</reference>
<dbReference type="Pfam" id="PF13356">
    <property type="entry name" value="Arm-DNA-bind_3"/>
    <property type="match status" value="1"/>
</dbReference>
<sequence length="72" mass="7962">MALSDTRLRAIHGKPYQGKAELTDIDGLSVRVSPKGVITFQCRYRLNGKQHRIGIGRYPATSLRDASGVFCN</sequence>
<dbReference type="InterPro" id="IPR025166">
    <property type="entry name" value="Integrase_DNA_bind_dom"/>
</dbReference>
<accession>A0A2G0MPD4</accession>
<evidence type="ECO:0000256" key="2">
    <source>
        <dbReference type="ARBA" id="ARBA00022908"/>
    </source>
</evidence>
<evidence type="ECO:0000256" key="1">
    <source>
        <dbReference type="ARBA" id="ARBA00008857"/>
    </source>
</evidence>
<evidence type="ECO:0000313" key="4">
    <source>
        <dbReference type="EMBL" id="PHM24341.1"/>
    </source>
</evidence>
<evidence type="ECO:0000313" key="5">
    <source>
        <dbReference type="Proteomes" id="UP000224871"/>
    </source>
</evidence>